<dbReference type="Proteomes" id="UP000285326">
    <property type="component" value="Unassembled WGS sequence"/>
</dbReference>
<dbReference type="EMBL" id="MCBS01014659">
    <property type="protein sequence ID" value="RKF84064.1"/>
    <property type="molecule type" value="Genomic_DNA"/>
</dbReference>
<dbReference type="AlphaFoldDB" id="A0A420JB97"/>
<accession>A0A420JB97</accession>
<evidence type="ECO:0000313" key="3">
    <source>
        <dbReference type="Proteomes" id="UP000285326"/>
    </source>
</evidence>
<evidence type="ECO:0000259" key="1">
    <source>
        <dbReference type="Pfam" id="PF03184"/>
    </source>
</evidence>
<evidence type="ECO:0000313" key="2">
    <source>
        <dbReference type="EMBL" id="RKF84064.1"/>
    </source>
</evidence>
<comment type="caution">
    <text evidence="2">The sequence shown here is derived from an EMBL/GenBank/DDBJ whole genome shotgun (WGS) entry which is preliminary data.</text>
</comment>
<dbReference type="InterPro" id="IPR004875">
    <property type="entry name" value="DDE_SF_endonuclease_dom"/>
</dbReference>
<gene>
    <name evidence="2" type="ORF">GcM1_146007</name>
</gene>
<feature type="domain" description="DDE-1" evidence="1">
    <location>
        <begin position="220"/>
        <end position="343"/>
    </location>
</feature>
<protein>
    <submittedName>
        <fullName evidence="2">Putative multidrug resistance protein fnx1</fullName>
    </submittedName>
</protein>
<sequence length="377" mass="43559">MEYPASNYFKIHASNTHYGKAFNQAREEALGDPSEQPTFLANIYFAKEDSLRESVCRTKKSGHRYQHGGYNTHGGNNKVLLPWQEEAIRQYCFKQWEAGNGANFSMVMSAITHLRAKMNPPLPAPTKRWFVSWLKKNPMLYSIHTKPISYARLDLHTEESVKEWFADLYKTVGEFEIDNGKKILNMDEFRARVGCPTGEIFIVTIEVKELYTASPENRKSVTIIETIRGDGKKTLPSYITARGKKIMDNWIASELEGDKGIDCLTTGYINNDIIMKYADHLIKYSHAERNKPWKLLLLDGHESDRYDPFVLKLAKNHIKAFWFPSHLTHILQPLYVGVFRPWKHFHNLCIKLPHGTWNLSKLSLPSFEILPKSGRRL</sequence>
<dbReference type="Pfam" id="PF03184">
    <property type="entry name" value="DDE_1"/>
    <property type="match status" value="1"/>
</dbReference>
<organism evidence="2 3">
    <name type="scientific">Golovinomyces cichoracearum</name>
    <dbReference type="NCBI Taxonomy" id="62708"/>
    <lineage>
        <taxon>Eukaryota</taxon>
        <taxon>Fungi</taxon>
        <taxon>Dikarya</taxon>
        <taxon>Ascomycota</taxon>
        <taxon>Pezizomycotina</taxon>
        <taxon>Leotiomycetes</taxon>
        <taxon>Erysiphales</taxon>
        <taxon>Erysiphaceae</taxon>
        <taxon>Golovinomyces</taxon>
    </lineage>
</organism>
<name>A0A420JB97_9PEZI</name>
<dbReference type="GO" id="GO:0003676">
    <property type="term" value="F:nucleic acid binding"/>
    <property type="evidence" value="ECO:0007669"/>
    <property type="project" value="InterPro"/>
</dbReference>
<proteinExistence type="predicted"/>
<reference evidence="2 3" key="1">
    <citation type="journal article" date="2018" name="BMC Genomics">
        <title>Comparative genome analyses reveal sequence features reflecting distinct modes of host-adaptation between dicot and monocot powdery mildew.</title>
        <authorList>
            <person name="Wu Y."/>
            <person name="Ma X."/>
            <person name="Pan Z."/>
            <person name="Kale S.D."/>
            <person name="Song Y."/>
            <person name="King H."/>
            <person name="Zhang Q."/>
            <person name="Presley C."/>
            <person name="Deng X."/>
            <person name="Wei C.I."/>
            <person name="Xiao S."/>
        </authorList>
    </citation>
    <scope>NUCLEOTIDE SEQUENCE [LARGE SCALE GENOMIC DNA]</scope>
    <source>
        <strain evidence="2">UMSG1</strain>
    </source>
</reference>